<feature type="compositionally biased region" description="Low complexity" evidence="1">
    <location>
        <begin position="19"/>
        <end position="28"/>
    </location>
</feature>
<sequence>MPEPLSTLPTLPRPDDAEAGANNATAEAVQHTGDKRREGETRAVGVGEDASRNREYGGGGKASSPPKRHRWHGVWDRWLVVSLDAAVARLGLRCGLDFGGVYASLKASSPDARLDPLVAKGLKVKAKKMEWLVASTAKPCSQMEALDELEAAGRKLAFRGWSRLSGPIWRSLWPRRPPVIPPAPTRSSRSSRRSGAAPQGGVPLRRHGLMAWRRLRRVQPHLHHLRRILPRRPAATAVDRHRQRPDPAVQAAQPAGGEGEGGFRADHTPRRAVLSPPADGEQLVPNHLAEAVRAEDYR</sequence>
<protein>
    <submittedName>
        <fullName evidence="2">Uncharacterized protein</fullName>
    </submittedName>
</protein>
<dbReference type="Proteomes" id="UP000479710">
    <property type="component" value="Unassembled WGS sequence"/>
</dbReference>
<evidence type="ECO:0000256" key="1">
    <source>
        <dbReference type="SAM" id="MobiDB-lite"/>
    </source>
</evidence>
<accession>A0A6G1C6Y6</accession>
<evidence type="ECO:0000313" key="3">
    <source>
        <dbReference type="Proteomes" id="UP000479710"/>
    </source>
</evidence>
<keyword evidence="3" id="KW-1185">Reference proteome</keyword>
<feature type="region of interest" description="Disordered" evidence="1">
    <location>
        <begin position="175"/>
        <end position="203"/>
    </location>
</feature>
<gene>
    <name evidence="2" type="ORF">E2562_012371</name>
</gene>
<feature type="compositionally biased region" description="Low complexity" evidence="1">
    <location>
        <begin position="246"/>
        <end position="255"/>
    </location>
</feature>
<dbReference type="EMBL" id="SPHZ02000010">
    <property type="protein sequence ID" value="KAF0895333.1"/>
    <property type="molecule type" value="Genomic_DNA"/>
</dbReference>
<name>A0A6G1C6Y6_9ORYZ</name>
<evidence type="ECO:0000313" key="2">
    <source>
        <dbReference type="EMBL" id="KAF0895333.1"/>
    </source>
</evidence>
<dbReference type="AlphaFoldDB" id="A0A6G1C6Y6"/>
<feature type="compositionally biased region" description="Basic and acidic residues" evidence="1">
    <location>
        <begin position="32"/>
        <end position="41"/>
    </location>
</feature>
<reference evidence="2 3" key="1">
    <citation type="submission" date="2019-11" db="EMBL/GenBank/DDBJ databases">
        <title>Whole genome sequence of Oryza granulata.</title>
        <authorList>
            <person name="Li W."/>
        </authorList>
    </citation>
    <scope>NUCLEOTIDE SEQUENCE [LARGE SCALE GENOMIC DNA]</scope>
    <source>
        <strain evidence="3">cv. Menghai</strain>
        <tissue evidence="2">Leaf</tissue>
    </source>
</reference>
<organism evidence="2 3">
    <name type="scientific">Oryza meyeriana var. granulata</name>
    <dbReference type="NCBI Taxonomy" id="110450"/>
    <lineage>
        <taxon>Eukaryota</taxon>
        <taxon>Viridiplantae</taxon>
        <taxon>Streptophyta</taxon>
        <taxon>Embryophyta</taxon>
        <taxon>Tracheophyta</taxon>
        <taxon>Spermatophyta</taxon>
        <taxon>Magnoliopsida</taxon>
        <taxon>Liliopsida</taxon>
        <taxon>Poales</taxon>
        <taxon>Poaceae</taxon>
        <taxon>BOP clade</taxon>
        <taxon>Oryzoideae</taxon>
        <taxon>Oryzeae</taxon>
        <taxon>Oryzinae</taxon>
        <taxon>Oryza</taxon>
        <taxon>Oryza meyeriana</taxon>
    </lineage>
</organism>
<feature type="region of interest" description="Disordered" evidence="1">
    <location>
        <begin position="1"/>
        <end position="68"/>
    </location>
</feature>
<feature type="region of interest" description="Disordered" evidence="1">
    <location>
        <begin position="231"/>
        <end position="298"/>
    </location>
</feature>
<proteinExistence type="predicted"/>
<feature type="compositionally biased region" description="Pro residues" evidence="1">
    <location>
        <begin position="175"/>
        <end position="184"/>
    </location>
</feature>
<comment type="caution">
    <text evidence="2">The sequence shown here is derived from an EMBL/GenBank/DDBJ whole genome shotgun (WGS) entry which is preliminary data.</text>
</comment>